<dbReference type="HOGENOM" id="CLU_055871_0_0_1"/>
<dbReference type="VEuPathDB" id="FungiDB:TSTA_066110"/>
<sequence length="292" mass="33194">MDTSTAGSITIRFGAGNALQSLGSIDIETPVGNVRFYIIEAMTPFLFSIKDLDRLKVYYDNTKDLLICSEPYLTVPIVRRFGHPFLIWDYSLAIQLHKTLQRVGYDTHPKVIEEINKFCHHCQTHSRLLGRFHFTLQDNIEFNHSIIVDIMYINGKPIDTYLRPLDFIVTDAGKNFISKEFTQLASSVSIMMLISAVECYYAILHRSYEIISEEVPELAPELALQMAVKAVNDTAGPDGYMPTLLVFRVYPRMTEYSPPAPMVAQRAAAVKKAMTEVRRLHTVRQINNALNT</sequence>
<dbReference type="STRING" id="441959.B8LVA8"/>
<evidence type="ECO:0000313" key="1">
    <source>
        <dbReference type="EMBL" id="EED23158.1"/>
    </source>
</evidence>
<dbReference type="PhylomeDB" id="B8LVA8"/>
<dbReference type="AlphaFoldDB" id="B8LVA8"/>
<evidence type="ECO:0000313" key="2">
    <source>
        <dbReference type="Proteomes" id="UP000001745"/>
    </source>
</evidence>
<reference evidence="2" key="1">
    <citation type="journal article" date="2015" name="Genome Announc.">
        <title>Genome sequence of the AIDS-associated pathogen Penicillium marneffei (ATCC18224) and its near taxonomic relative Talaromyces stipitatus (ATCC10500).</title>
        <authorList>
            <person name="Nierman W.C."/>
            <person name="Fedorova-Abrams N.D."/>
            <person name="Andrianopoulos A."/>
        </authorList>
    </citation>
    <scope>NUCLEOTIDE SEQUENCE [LARGE SCALE GENOMIC DNA]</scope>
    <source>
        <strain evidence="2">ATCC 10500 / CBS 375.48 / QM 6759 / NRRL 1006</strain>
    </source>
</reference>
<organism evidence="1 2">
    <name type="scientific">Talaromyces stipitatus (strain ATCC 10500 / CBS 375.48 / QM 6759 / NRRL 1006)</name>
    <name type="common">Penicillium stipitatum</name>
    <dbReference type="NCBI Taxonomy" id="441959"/>
    <lineage>
        <taxon>Eukaryota</taxon>
        <taxon>Fungi</taxon>
        <taxon>Dikarya</taxon>
        <taxon>Ascomycota</taxon>
        <taxon>Pezizomycotina</taxon>
        <taxon>Eurotiomycetes</taxon>
        <taxon>Eurotiomycetidae</taxon>
        <taxon>Eurotiales</taxon>
        <taxon>Trichocomaceae</taxon>
        <taxon>Talaromyces</taxon>
        <taxon>Talaromyces sect. Talaromyces</taxon>
    </lineage>
</organism>
<gene>
    <name evidence="1" type="ORF">TSTA_066110</name>
</gene>
<dbReference type="Proteomes" id="UP000001745">
    <property type="component" value="Unassembled WGS sequence"/>
</dbReference>
<dbReference type="GeneID" id="8103874"/>
<name>B8LVA8_TALSN</name>
<accession>B8LVA8</accession>
<dbReference type="InParanoid" id="B8LVA8"/>
<dbReference type="RefSeq" id="XP_002340545.1">
    <property type="nucleotide sequence ID" value="XM_002340504.1"/>
</dbReference>
<keyword evidence="2" id="KW-1185">Reference proteome</keyword>
<protein>
    <submittedName>
        <fullName evidence="1">Uncharacterized protein</fullName>
    </submittedName>
</protein>
<dbReference type="eggNOG" id="KOG0017">
    <property type="taxonomic scope" value="Eukaryota"/>
</dbReference>
<proteinExistence type="predicted"/>
<dbReference type="EMBL" id="EQ962652">
    <property type="protein sequence ID" value="EED23158.1"/>
    <property type="molecule type" value="Genomic_DNA"/>
</dbReference>
<dbReference type="OrthoDB" id="3600072at2759"/>